<proteinExistence type="inferred from homology"/>
<evidence type="ECO:0000313" key="11">
    <source>
        <dbReference type="EMBL" id="CAG9809763.1"/>
    </source>
</evidence>
<dbReference type="AlphaFoldDB" id="A0A9N9S3V3"/>
<dbReference type="GO" id="GO:0005741">
    <property type="term" value="C:mitochondrial outer membrane"/>
    <property type="evidence" value="ECO:0007669"/>
    <property type="project" value="TreeGrafter"/>
</dbReference>
<organism evidence="11 12">
    <name type="scientific">Chironomus riparius</name>
    <dbReference type="NCBI Taxonomy" id="315576"/>
    <lineage>
        <taxon>Eukaryota</taxon>
        <taxon>Metazoa</taxon>
        <taxon>Ecdysozoa</taxon>
        <taxon>Arthropoda</taxon>
        <taxon>Hexapoda</taxon>
        <taxon>Insecta</taxon>
        <taxon>Pterygota</taxon>
        <taxon>Neoptera</taxon>
        <taxon>Endopterygota</taxon>
        <taxon>Diptera</taxon>
        <taxon>Nematocera</taxon>
        <taxon>Chironomoidea</taxon>
        <taxon>Chironomidae</taxon>
        <taxon>Chironominae</taxon>
        <taxon>Chironomus</taxon>
    </lineage>
</organism>
<dbReference type="OrthoDB" id="5857140at2759"/>
<keyword evidence="5" id="KW-0053">Apoptosis</keyword>
<reference evidence="11" key="2">
    <citation type="submission" date="2022-10" db="EMBL/GenBank/DDBJ databases">
        <authorList>
            <consortium name="ENA_rothamsted_submissions"/>
            <consortium name="culmorum"/>
            <person name="King R."/>
        </authorList>
    </citation>
    <scope>NUCLEOTIDE SEQUENCE</scope>
</reference>
<dbReference type="PANTHER" id="PTHR15186:SF5">
    <property type="entry name" value="BNIP3, ISOFORM A"/>
    <property type="match status" value="1"/>
</dbReference>
<evidence type="ECO:0008006" key="13">
    <source>
        <dbReference type="Google" id="ProtNLM"/>
    </source>
</evidence>
<protein>
    <recommendedName>
        <fullName evidence="13">BCL2/adenovirus E1B 19 kDa protein-interacting protein 3</fullName>
    </recommendedName>
</protein>
<gene>
    <name evidence="11" type="ORF">CHIRRI_LOCUS12583</name>
</gene>
<comment type="similarity">
    <text evidence="3">Belongs to the NIP3 family.</text>
</comment>
<reference evidence="11" key="1">
    <citation type="submission" date="2022-01" db="EMBL/GenBank/DDBJ databases">
        <authorList>
            <person name="King R."/>
        </authorList>
    </citation>
    <scope>NUCLEOTIDE SEQUENCE</scope>
</reference>
<feature type="transmembrane region" description="Helical" evidence="10">
    <location>
        <begin position="183"/>
        <end position="205"/>
    </location>
</feature>
<evidence type="ECO:0000256" key="5">
    <source>
        <dbReference type="ARBA" id="ARBA00022703"/>
    </source>
</evidence>
<evidence type="ECO:0000256" key="1">
    <source>
        <dbReference type="ARBA" id="ARBA00004167"/>
    </source>
</evidence>
<dbReference type="GO" id="GO:0043065">
    <property type="term" value="P:positive regulation of apoptotic process"/>
    <property type="evidence" value="ECO:0007669"/>
    <property type="project" value="InterPro"/>
</dbReference>
<evidence type="ECO:0000313" key="12">
    <source>
        <dbReference type="Proteomes" id="UP001153620"/>
    </source>
</evidence>
<dbReference type="Proteomes" id="UP001153620">
    <property type="component" value="Chromosome 3"/>
</dbReference>
<dbReference type="GO" id="GO:0005634">
    <property type="term" value="C:nucleus"/>
    <property type="evidence" value="ECO:0007669"/>
    <property type="project" value="TreeGrafter"/>
</dbReference>
<dbReference type="Pfam" id="PF06553">
    <property type="entry name" value="BNIP3"/>
    <property type="match status" value="1"/>
</dbReference>
<feature type="region of interest" description="Disordered" evidence="9">
    <location>
        <begin position="56"/>
        <end position="99"/>
    </location>
</feature>
<dbReference type="GO" id="GO:0042802">
    <property type="term" value="F:identical protein binding"/>
    <property type="evidence" value="ECO:0007669"/>
    <property type="project" value="UniProtKB-ARBA"/>
</dbReference>
<feature type="compositionally biased region" description="Pro residues" evidence="9">
    <location>
        <begin position="83"/>
        <end position="92"/>
    </location>
</feature>
<keyword evidence="6 10" id="KW-1133">Transmembrane helix</keyword>
<evidence type="ECO:0000256" key="4">
    <source>
        <dbReference type="ARBA" id="ARBA00022692"/>
    </source>
</evidence>
<evidence type="ECO:0000256" key="7">
    <source>
        <dbReference type="ARBA" id="ARBA00023128"/>
    </source>
</evidence>
<keyword evidence="4 10" id="KW-0812">Transmembrane</keyword>
<dbReference type="GO" id="GO:0097345">
    <property type="term" value="P:mitochondrial outer membrane permeabilization"/>
    <property type="evidence" value="ECO:0007669"/>
    <property type="project" value="TreeGrafter"/>
</dbReference>
<evidence type="ECO:0000256" key="3">
    <source>
        <dbReference type="ARBA" id="ARBA00007710"/>
    </source>
</evidence>
<keyword evidence="7" id="KW-0496">Mitochondrion</keyword>
<dbReference type="PANTHER" id="PTHR15186">
    <property type="entry name" value="RE48077P"/>
    <property type="match status" value="1"/>
</dbReference>
<evidence type="ECO:0000256" key="6">
    <source>
        <dbReference type="ARBA" id="ARBA00022989"/>
    </source>
</evidence>
<evidence type="ECO:0000256" key="8">
    <source>
        <dbReference type="ARBA" id="ARBA00023136"/>
    </source>
</evidence>
<evidence type="ECO:0000256" key="9">
    <source>
        <dbReference type="SAM" id="MobiDB-lite"/>
    </source>
</evidence>
<dbReference type="InterPro" id="IPR010548">
    <property type="entry name" value="BNIP3"/>
</dbReference>
<evidence type="ECO:0000256" key="10">
    <source>
        <dbReference type="SAM" id="Phobius"/>
    </source>
</evidence>
<comment type="subcellular location">
    <subcellularLocation>
        <location evidence="1">Membrane</location>
        <topology evidence="1">Single-pass membrane protein</topology>
    </subcellularLocation>
    <subcellularLocation>
        <location evidence="2">Mitochondrion membrane</location>
    </subcellularLocation>
</comment>
<keyword evidence="12" id="KW-1185">Reference proteome</keyword>
<name>A0A9N9S3V3_9DIPT</name>
<sequence length="218" mass="24635">MSHSQPQTPPLMLRSCDSLGLLAESWVELTNNLIQSCSDRVTPPLPFSSGDEYLRLLNEAQKESNQSSRMSSRRDTPKIFSPKSPPNSPNPEPATNEDELKGIFINYAAKEQEKEKDDKDWLWQWNSGVDKFPPKDWKFEHPEHSHSNVSSPIPPSIMKDNRSMTYSMRLARVGGNSLFSKEVLYSLVITNVLSILIGAGIGVWLSKRGFIFTRLAIE</sequence>
<dbReference type="EMBL" id="OU895879">
    <property type="protein sequence ID" value="CAG9809763.1"/>
    <property type="molecule type" value="Genomic_DNA"/>
</dbReference>
<evidence type="ECO:0000256" key="2">
    <source>
        <dbReference type="ARBA" id="ARBA00004325"/>
    </source>
</evidence>
<accession>A0A9N9S3V3</accession>
<keyword evidence="8 10" id="KW-0472">Membrane</keyword>